<evidence type="ECO:0000313" key="3">
    <source>
        <dbReference type="Proteomes" id="UP000298652"/>
    </source>
</evidence>
<feature type="compositionally biased region" description="Low complexity" evidence="1">
    <location>
        <begin position="72"/>
        <end position="87"/>
    </location>
</feature>
<evidence type="ECO:0000256" key="1">
    <source>
        <dbReference type="SAM" id="MobiDB-lite"/>
    </source>
</evidence>
<reference evidence="2" key="1">
    <citation type="submission" date="2019-03" db="EMBL/GenBank/DDBJ databases">
        <title>WGS assembly of Setaria viridis.</title>
        <authorList>
            <person name="Huang P."/>
            <person name="Jenkins J."/>
            <person name="Grimwood J."/>
            <person name="Barry K."/>
            <person name="Healey A."/>
            <person name="Mamidi S."/>
            <person name="Sreedasyam A."/>
            <person name="Shu S."/>
            <person name="Feldman M."/>
            <person name="Wu J."/>
            <person name="Yu Y."/>
            <person name="Chen C."/>
            <person name="Johnson J."/>
            <person name="Rokhsar D."/>
            <person name="Baxter I."/>
            <person name="Schmutz J."/>
            <person name="Brutnell T."/>
            <person name="Kellogg E."/>
        </authorList>
    </citation>
    <scope>NUCLEOTIDE SEQUENCE [LARGE SCALE GENOMIC DNA]</scope>
</reference>
<feature type="compositionally biased region" description="Polar residues" evidence="1">
    <location>
        <begin position="49"/>
        <end position="71"/>
    </location>
</feature>
<feature type="compositionally biased region" description="Polar residues" evidence="1">
    <location>
        <begin position="11"/>
        <end position="26"/>
    </location>
</feature>
<protein>
    <submittedName>
        <fullName evidence="2">Uncharacterized protein</fullName>
    </submittedName>
</protein>
<dbReference type="Proteomes" id="UP000298652">
    <property type="component" value="Chromosome 7"/>
</dbReference>
<keyword evidence="3" id="KW-1185">Reference proteome</keyword>
<dbReference type="AlphaFoldDB" id="A0A4U6TY57"/>
<organism evidence="2 3">
    <name type="scientific">Setaria viridis</name>
    <name type="common">Green bristlegrass</name>
    <name type="synonym">Setaria italica subsp. viridis</name>
    <dbReference type="NCBI Taxonomy" id="4556"/>
    <lineage>
        <taxon>Eukaryota</taxon>
        <taxon>Viridiplantae</taxon>
        <taxon>Streptophyta</taxon>
        <taxon>Embryophyta</taxon>
        <taxon>Tracheophyta</taxon>
        <taxon>Spermatophyta</taxon>
        <taxon>Magnoliopsida</taxon>
        <taxon>Liliopsida</taxon>
        <taxon>Poales</taxon>
        <taxon>Poaceae</taxon>
        <taxon>PACMAD clade</taxon>
        <taxon>Panicoideae</taxon>
        <taxon>Panicodae</taxon>
        <taxon>Paniceae</taxon>
        <taxon>Cenchrinae</taxon>
        <taxon>Setaria</taxon>
    </lineage>
</organism>
<dbReference type="EMBL" id="CM016558">
    <property type="protein sequence ID" value="TKW07901.1"/>
    <property type="molecule type" value="Genomic_DNA"/>
</dbReference>
<evidence type="ECO:0000313" key="2">
    <source>
        <dbReference type="EMBL" id="TKW07901.1"/>
    </source>
</evidence>
<feature type="compositionally biased region" description="Low complexity" evidence="1">
    <location>
        <begin position="109"/>
        <end position="133"/>
    </location>
</feature>
<accession>A0A4U6TY57</accession>
<proteinExistence type="predicted"/>
<sequence length="169" mass="18056">MVTARMYGHTDTVNNRRVQGSSSSARLQGPRHLTDDHYTAASAHGDGASSRNVTSPPTRCDDTSNWSVQVQPSRRMSSSSSPRACARWPPPRSAPASYDSAGASHSRPRLTASRATSLAASTSPATTHPATTTPNVVTSGETLVISIHKERPQDLKARPCFFSLLSLLD</sequence>
<name>A0A4U6TY57_SETVI</name>
<gene>
    <name evidence="2" type="ORF">SEVIR_7G338101v2</name>
</gene>
<feature type="region of interest" description="Disordered" evidence="1">
    <location>
        <begin position="1"/>
        <end position="135"/>
    </location>
</feature>
<dbReference type="Gramene" id="TKW07901">
    <property type="protein sequence ID" value="TKW07901"/>
    <property type="gene ID" value="SEVIR_7G338101v2"/>
</dbReference>